<sequence>MKTFVKSISIDTKNRRELVNITFFVEQAVKESGINNGIVLVFVPHATATIVVNEDEQGLKKDIINWIDEFLDKERKYYHNLIDNNADSHIAASFFGPSKVFPLVNGKLIRGTWQEIMLFELDGPRNRRQVLIEVIGE</sequence>
<dbReference type="SUPFAM" id="SSF111038">
    <property type="entry name" value="YjbQ-like"/>
    <property type="match status" value="1"/>
</dbReference>
<organism evidence="2">
    <name type="scientific">Fervidicoccus fontis</name>
    <dbReference type="NCBI Taxonomy" id="683846"/>
    <lineage>
        <taxon>Archaea</taxon>
        <taxon>Thermoproteota</taxon>
        <taxon>Thermoprotei</taxon>
        <taxon>Fervidicoccales</taxon>
        <taxon>Fervidicoccaceae</taxon>
        <taxon>Fervidicoccus</taxon>
    </lineage>
</organism>
<dbReference type="Proteomes" id="UP000886076">
    <property type="component" value="Unassembled WGS sequence"/>
</dbReference>
<dbReference type="AlphaFoldDB" id="A0A7C2Z2E2"/>
<comment type="caution">
    <text evidence="2">The sequence shown here is derived from an EMBL/GenBank/DDBJ whole genome shotgun (WGS) entry which is preliminary data.</text>
</comment>
<dbReference type="RefSeq" id="WP_272984962.1">
    <property type="nucleotide sequence ID" value="NZ_DSFH01000023.1"/>
</dbReference>
<dbReference type="PIRSF" id="PIRSF004681">
    <property type="entry name" value="UCP004681"/>
    <property type="match status" value="1"/>
</dbReference>
<dbReference type="EMBL" id="DSFH01000023">
    <property type="protein sequence ID" value="HEW63677.1"/>
    <property type="molecule type" value="Genomic_DNA"/>
</dbReference>
<comment type="similarity">
    <text evidence="1">Belongs to the UPF0047 family.</text>
</comment>
<dbReference type="InterPro" id="IPR035917">
    <property type="entry name" value="YjbQ-like_sf"/>
</dbReference>
<dbReference type="NCBIfam" id="TIGR00149">
    <property type="entry name" value="TIGR00149_YjbQ"/>
    <property type="match status" value="1"/>
</dbReference>
<dbReference type="InterPro" id="IPR001602">
    <property type="entry name" value="UPF0047_YjbQ-like"/>
</dbReference>
<dbReference type="Pfam" id="PF01894">
    <property type="entry name" value="YjbQ"/>
    <property type="match status" value="1"/>
</dbReference>
<protein>
    <submittedName>
        <fullName evidence="2">YjbQ family protein</fullName>
    </submittedName>
</protein>
<evidence type="ECO:0000313" key="2">
    <source>
        <dbReference type="EMBL" id="HEW63677.1"/>
    </source>
</evidence>
<dbReference type="Gene3D" id="2.60.120.460">
    <property type="entry name" value="YjbQ-like"/>
    <property type="match status" value="1"/>
</dbReference>
<dbReference type="PANTHER" id="PTHR30615:SF8">
    <property type="entry name" value="UPF0047 PROTEIN C4A8.02C"/>
    <property type="match status" value="1"/>
</dbReference>
<accession>A0A7C2Z2E2</accession>
<dbReference type="PANTHER" id="PTHR30615">
    <property type="entry name" value="UNCHARACTERIZED PROTEIN YJBQ-RELATED"/>
    <property type="match status" value="1"/>
</dbReference>
<name>A0A7C2Z2E2_9CREN</name>
<gene>
    <name evidence="2" type="ORF">ENO39_01265</name>
</gene>
<proteinExistence type="inferred from homology"/>
<evidence type="ECO:0000256" key="1">
    <source>
        <dbReference type="ARBA" id="ARBA00005534"/>
    </source>
</evidence>
<reference evidence="2" key="1">
    <citation type="journal article" date="2020" name="mSystems">
        <title>Genome- and Community-Level Interaction Insights into Carbon Utilization and Element Cycling Functions of Hydrothermarchaeota in Hydrothermal Sediment.</title>
        <authorList>
            <person name="Zhou Z."/>
            <person name="Liu Y."/>
            <person name="Xu W."/>
            <person name="Pan J."/>
            <person name="Luo Z.H."/>
            <person name="Li M."/>
        </authorList>
    </citation>
    <scope>NUCLEOTIDE SEQUENCE [LARGE SCALE GENOMIC DNA]</scope>
    <source>
        <strain evidence="2">SpSt-1261</strain>
    </source>
</reference>